<dbReference type="Gene3D" id="3.90.1300.10">
    <property type="entry name" value="Amidase signature (AS) domain"/>
    <property type="match status" value="1"/>
</dbReference>
<proteinExistence type="predicted"/>
<sequence length="509" mass="54370">MTTHTLKVPDLATLQEVAAELGMSIPEKELVQHLQKLEGGFAAYNLLDQMPDEVPEVRYPRTPGKRPAAAENPYGAWYVKTTIEGASTGPLKGKTVAVKDNVCIAGVPMMNGASTLEGYVPDVDATIVTRILDAGGTIAGKTVCEYFCFSGGSHTASSGHVHNPRKPGYSAGGSSSGSAAVVAAGEVPMAIGGDQGGSIRMPASYCGIYGLKPTHGLVPYSGIMPIELTLDHTGPMTATVEDNALLLEVLAGPDGLDPRQYGAKSRPFRDAMRRGAKSLRIGIVEEGFGWPQSMEASDALVREGADRFRGLGATVETVSIPMHRVAGAIWLPVAAEGATMQMMMGNGFGFNWQGLYVTSLLDAHSNWRGRADELSDTLKNTMLLGHYMATRHRGHYYAKAQNLVRRLRAAYDSVLAQYDLLLMPTLPMVATKLPEMTAEPAEIIDRAFEMLPNTSPFDCTHHPAMSLPCGLVDGLPAGLMLVGRMNDEETIYAASAAFEAGVDWKSLKA</sequence>
<accession>A0ABS1CRB4</accession>
<gene>
    <name evidence="2" type="ORF">CKO45_01915</name>
</gene>
<protein>
    <submittedName>
        <fullName evidence="2">Asp-tRNA(Asn)/Glu-tRNA(Gln) amidotransferase GatCAB subunit A</fullName>
        <ecNumber evidence="2">3.5.1.4</ecNumber>
    </submittedName>
</protein>
<organism evidence="2 3">
    <name type="scientific">Paracraurococcus ruber</name>
    <dbReference type="NCBI Taxonomy" id="77675"/>
    <lineage>
        <taxon>Bacteria</taxon>
        <taxon>Pseudomonadati</taxon>
        <taxon>Pseudomonadota</taxon>
        <taxon>Alphaproteobacteria</taxon>
        <taxon>Acetobacterales</taxon>
        <taxon>Roseomonadaceae</taxon>
        <taxon>Paracraurococcus</taxon>
    </lineage>
</organism>
<evidence type="ECO:0000259" key="1">
    <source>
        <dbReference type="Pfam" id="PF01425"/>
    </source>
</evidence>
<keyword evidence="2" id="KW-0378">Hydrolase</keyword>
<feature type="domain" description="Amidase" evidence="1">
    <location>
        <begin position="83"/>
        <end position="491"/>
    </location>
</feature>
<dbReference type="EMBL" id="NRSG01000007">
    <property type="protein sequence ID" value="MBK1656982.1"/>
    <property type="molecule type" value="Genomic_DNA"/>
</dbReference>
<dbReference type="Pfam" id="PF01425">
    <property type="entry name" value="Amidase"/>
    <property type="match status" value="1"/>
</dbReference>
<dbReference type="GO" id="GO:0004040">
    <property type="term" value="F:amidase activity"/>
    <property type="evidence" value="ECO:0007669"/>
    <property type="project" value="UniProtKB-EC"/>
</dbReference>
<dbReference type="PANTHER" id="PTHR11895">
    <property type="entry name" value="TRANSAMIDASE"/>
    <property type="match status" value="1"/>
</dbReference>
<dbReference type="InterPro" id="IPR023631">
    <property type="entry name" value="Amidase_dom"/>
</dbReference>
<evidence type="ECO:0000313" key="3">
    <source>
        <dbReference type="Proteomes" id="UP000697995"/>
    </source>
</evidence>
<dbReference type="EC" id="3.5.1.4" evidence="2"/>
<keyword evidence="3" id="KW-1185">Reference proteome</keyword>
<dbReference type="SUPFAM" id="SSF75304">
    <property type="entry name" value="Amidase signature (AS) enzymes"/>
    <property type="match status" value="1"/>
</dbReference>
<dbReference type="PANTHER" id="PTHR11895:SF170">
    <property type="entry name" value="AMIDASE"/>
    <property type="match status" value="1"/>
</dbReference>
<reference evidence="2 3" key="1">
    <citation type="journal article" date="2020" name="Microorganisms">
        <title>Osmotic Adaptation and Compatible Solute Biosynthesis of Phototrophic Bacteria as Revealed from Genome Analyses.</title>
        <authorList>
            <person name="Imhoff J.F."/>
            <person name="Rahn T."/>
            <person name="Kunzel S."/>
            <person name="Keller A."/>
            <person name="Neulinger S.C."/>
        </authorList>
    </citation>
    <scope>NUCLEOTIDE SEQUENCE [LARGE SCALE GENOMIC DNA]</scope>
    <source>
        <strain evidence="2 3">DSM 15382</strain>
    </source>
</reference>
<dbReference type="InterPro" id="IPR020556">
    <property type="entry name" value="Amidase_CS"/>
</dbReference>
<dbReference type="PROSITE" id="PS00571">
    <property type="entry name" value="AMIDASES"/>
    <property type="match status" value="1"/>
</dbReference>
<evidence type="ECO:0000313" key="2">
    <source>
        <dbReference type="EMBL" id="MBK1656982.1"/>
    </source>
</evidence>
<dbReference type="Proteomes" id="UP000697995">
    <property type="component" value="Unassembled WGS sequence"/>
</dbReference>
<name>A0ABS1CRB4_9PROT</name>
<dbReference type="InterPro" id="IPR000120">
    <property type="entry name" value="Amidase"/>
</dbReference>
<dbReference type="NCBIfam" id="NF005565">
    <property type="entry name" value="PRK07235.1"/>
    <property type="match status" value="1"/>
</dbReference>
<dbReference type="InterPro" id="IPR036928">
    <property type="entry name" value="AS_sf"/>
</dbReference>
<comment type="caution">
    <text evidence="2">The sequence shown here is derived from an EMBL/GenBank/DDBJ whole genome shotgun (WGS) entry which is preliminary data.</text>
</comment>
<dbReference type="RefSeq" id="WP_133217682.1">
    <property type="nucleotide sequence ID" value="NZ_NRSG01000007.1"/>
</dbReference>